<accession>A0A4Y3L0Y7</accession>
<evidence type="ECO:0000313" key="3">
    <source>
        <dbReference type="Proteomes" id="UP000317046"/>
    </source>
</evidence>
<dbReference type="AlphaFoldDB" id="A0A4Y3L0Y7"/>
<evidence type="ECO:0000256" key="1">
    <source>
        <dbReference type="SAM" id="MobiDB-lite"/>
    </source>
</evidence>
<dbReference type="EMBL" id="BJLR01000041">
    <property type="protein sequence ID" value="GEA90012.1"/>
    <property type="molecule type" value="Genomic_DNA"/>
</dbReference>
<reference evidence="2" key="1">
    <citation type="submission" date="2019-06" db="EMBL/GenBank/DDBJ databases">
        <title>Whole genome shotgun sequence of Cellulomonas cellasea NBRC 3753.</title>
        <authorList>
            <person name="Hosoyama A."/>
            <person name="Uohara A."/>
            <person name="Ohji S."/>
            <person name="Ichikawa N."/>
        </authorList>
    </citation>
    <scope>NUCLEOTIDE SEQUENCE [LARGE SCALE GENOMIC DNA]</scope>
    <source>
        <strain evidence="2">NBRC 3753</strain>
    </source>
</reference>
<feature type="compositionally biased region" description="Basic and acidic residues" evidence="1">
    <location>
        <begin position="21"/>
        <end position="36"/>
    </location>
</feature>
<name>A0A4Y3L0Y7_9CELL</name>
<dbReference type="Proteomes" id="UP000317046">
    <property type="component" value="Unassembled WGS sequence"/>
</dbReference>
<protein>
    <submittedName>
        <fullName evidence="2">Uncharacterized protein</fullName>
    </submittedName>
</protein>
<sequence length="44" mass="4953">MNIGKMLKTGAAIKVAKVVQREMSKPENQRKAKELLSKATRRGR</sequence>
<gene>
    <name evidence="2" type="ORF">CCE01nite_39610</name>
</gene>
<feature type="region of interest" description="Disordered" evidence="1">
    <location>
        <begin position="21"/>
        <end position="44"/>
    </location>
</feature>
<keyword evidence="3" id="KW-1185">Reference proteome</keyword>
<proteinExistence type="predicted"/>
<comment type="caution">
    <text evidence="2">The sequence shown here is derived from an EMBL/GenBank/DDBJ whole genome shotgun (WGS) entry which is preliminary data.</text>
</comment>
<organism evidence="2 3">
    <name type="scientific">Cellulomonas cellasea</name>
    <dbReference type="NCBI Taxonomy" id="43670"/>
    <lineage>
        <taxon>Bacteria</taxon>
        <taxon>Bacillati</taxon>
        <taxon>Actinomycetota</taxon>
        <taxon>Actinomycetes</taxon>
        <taxon>Micrococcales</taxon>
        <taxon>Cellulomonadaceae</taxon>
        <taxon>Cellulomonas</taxon>
    </lineage>
</organism>
<evidence type="ECO:0000313" key="2">
    <source>
        <dbReference type="EMBL" id="GEA90012.1"/>
    </source>
</evidence>